<dbReference type="InterPro" id="IPR023393">
    <property type="entry name" value="START-like_dom_sf"/>
</dbReference>
<protein>
    <submittedName>
        <fullName evidence="1">ATPase</fullName>
    </submittedName>
</protein>
<reference evidence="1 2" key="1">
    <citation type="submission" date="2019-04" db="EMBL/GenBank/DDBJ databases">
        <title>Taxonomy of novel Haliea sp. from mangrove soil of West Coast of India.</title>
        <authorList>
            <person name="Verma A."/>
            <person name="Kumar P."/>
            <person name="Krishnamurthi S."/>
        </authorList>
    </citation>
    <scope>NUCLEOTIDE SEQUENCE [LARGE SCALE GENOMIC DNA]</scope>
    <source>
        <strain evidence="1 2">SAOS-164</strain>
    </source>
</reference>
<dbReference type="Proteomes" id="UP000298050">
    <property type="component" value="Unassembled WGS sequence"/>
</dbReference>
<accession>A0A4Z0M5Q5</accession>
<evidence type="ECO:0000313" key="1">
    <source>
        <dbReference type="EMBL" id="TGD74829.1"/>
    </source>
</evidence>
<proteinExistence type="predicted"/>
<dbReference type="OrthoDB" id="5735475at2"/>
<name>A0A4Z0M5Q5_9GAMM</name>
<dbReference type="Gene3D" id="3.30.530.20">
    <property type="match status" value="1"/>
</dbReference>
<gene>
    <name evidence="1" type="ORF">E4634_06430</name>
</gene>
<sequence length="186" mass="19587">MNNTTKAARAAARFSGVPALLLLAFSLLVPVARAEVLGVNVAGFALRVEAVAPVPLEQAWTQLVHPERWWNPAHTWSGDHANLSLALTAGGCFCERAEGLDVQHMVVSQVRPQQSLVMLGGLGPLQAMGLSGAASFVLSATDDGGTRLVHEYRVSGYAAEGFAQLAPIVDAVQQGQVDHWAASLTP</sequence>
<organism evidence="1 2">
    <name type="scientific">Mangrovimicrobium sediminis</name>
    <dbReference type="NCBI Taxonomy" id="2562682"/>
    <lineage>
        <taxon>Bacteria</taxon>
        <taxon>Pseudomonadati</taxon>
        <taxon>Pseudomonadota</taxon>
        <taxon>Gammaproteobacteria</taxon>
        <taxon>Cellvibrionales</taxon>
        <taxon>Halieaceae</taxon>
        <taxon>Mangrovimicrobium</taxon>
    </lineage>
</organism>
<dbReference type="AlphaFoldDB" id="A0A4Z0M5Q5"/>
<keyword evidence="2" id="KW-1185">Reference proteome</keyword>
<evidence type="ECO:0000313" key="2">
    <source>
        <dbReference type="Proteomes" id="UP000298050"/>
    </source>
</evidence>
<dbReference type="RefSeq" id="WP_135441956.1">
    <property type="nucleotide sequence ID" value="NZ_SRLE01000005.1"/>
</dbReference>
<dbReference type="EMBL" id="SRLE01000005">
    <property type="protein sequence ID" value="TGD74829.1"/>
    <property type="molecule type" value="Genomic_DNA"/>
</dbReference>
<dbReference type="SUPFAM" id="SSF55961">
    <property type="entry name" value="Bet v1-like"/>
    <property type="match status" value="1"/>
</dbReference>
<comment type="caution">
    <text evidence="1">The sequence shown here is derived from an EMBL/GenBank/DDBJ whole genome shotgun (WGS) entry which is preliminary data.</text>
</comment>